<dbReference type="Pfam" id="PF01997">
    <property type="entry name" value="Translin"/>
    <property type="match status" value="1"/>
</dbReference>
<reference evidence="9" key="1">
    <citation type="journal article" date="2017" name="bioRxiv">
        <title>Comparative analysis of the genomes of Stylophora pistillata and Acropora digitifera provides evidence for extensive differences between species of corals.</title>
        <authorList>
            <person name="Voolstra C.R."/>
            <person name="Li Y."/>
            <person name="Liew Y.J."/>
            <person name="Baumgarten S."/>
            <person name="Zoccola D."/>
            <person name="Flot J.-F."/>
            <person name="Tambutte S."/>
            <person name="Allemand D."/>
            <person name="Aranda M."/>
        </authorList>
    </citation>
    <scope>NUCLEOTIDE SEQUENCE [LARGE SCALE GENOMIC DNA]</scope>
</reference>
<dbReference type="Proteomes" id="UP000225706">
    <property type="component" value="Unassembled WGS sequence"/>
</dbReference>
<feature type="binding site" evidence="6">
    <location>
        <position position="127"/>
    </location>
    <ligand>
        <name>Mg(2+)</name>
        <dbReference type="ChEBI" id="CHEBI:18420"/>
    </ligand>
</feature>
<comment type="caution">
    <text evidence="8">The sequence shown here is derived from an EMBL/GenBank/DDBJ whole genome shotgun (WGS) entry which is preliminary data.</text>
</comment>
<organism evidence="8 9">
    <name type="scientific">Stylophora pistillata</name>
    <name type="common">Smooth cauliflower coral</name>
    <dbReference type="NCBI Taxonomy" id="50429"/>
    <lineage>
        <taxon>Eukaryota</taxon>
        <taxon>Metazoa</taxon>
        <taxon>Cnidaria</taxon>
        <taxon>Anthozoa</taxon>
        <taxon>Hexacorallia</taxon>
        <taxon>Scleractinia</taxon>
        <taxon>Astrocoeniina</taxon>
        <taxon>Pocilloporidae</taxon>
        <taxon>Stylophora</taxon>
    </lineage>
</organism>
<accession>A0A2B4SNQ0</accession>
<dbReference type="GO" id="GO:0043565">
    <property type="term" value="F:sequence-specific DNA binding"/>
    <property type="evidence" value="ECO:0007669"/>
    <property type="project" value="InterPro"/>
</dbReference>
<dbReference type="PANTHER" id="PTHR10741">
    <property type="entry name" value="TRANSLIN AND TRANSLIN ASSOCIATED PROTEIN X"/>
    <property type="match status" value="1"/>
</dbReference>
<feature type="compositionally biased region" description="Basic residues" evidence="7">
    <location>
        <begin position="1"/>
        <end position="12"/>
    </location>
</feature>
<comment type="similarity">
    <text evidence="3">Belongs to the translin family.</text>
</comment>
<evidence type="ECO:0000256" key="5">
    <source>
        <dbReference type="ARBA" id="ARBA00023242"/>
    </source>
</evidence>
<evidence type="ECO:0000313" key="9">
    <source>
        <dbReference type="Proteomes" id="UP000225706"/>
    </source>
</evidence>
<evidence type="ECO:0000256" key="2">
    <source>
        <dbReference type="ARBA" id="ARBA00004496"/>
    </source>
</evidence>
<dbReference type="OrthoDB" id="31005at2759"/>
<dbReference type="Gene3D" id="1.20.58.190">
    <property type="entry name" value="Translin, domain 1"/>
    <property type="match status" value="1"/>
</dbReference>
<dbReference type="InterPro" id="IPR016069">
    <property type="entry name" value="Translin_C"/>
</dbReference>
<dbReference type="InterPro" id="IPR036081">
    <property type="entry name" value="Translin_sf"/>
</dbReference>
<evidence type="ECO:0000256" key="1">
    <source>
        <dbReference type="ARBA" id="ARBA00004123"/>
    </source>
</evidence>
<dbReference type="SUPFAM" id="SSF74784">
    <property type="entry name" value="Translin"/>
    <property type="match status" value="1"/>
</dbReference>
<keyword evidence="9" id="KW-1185">Reference proteome</keyword>
<dbReference type="AlphaFoldDB" id="A0A2B4SNQ0"/>
<keyword evidence="6" id="KW-0460">Magnesium</keyword>
<feature type="region of interest" description="Disordered" evidence="7">
    <location>
        <begin position="1"/>
        <end position="26"/>
    </location>
</feature>
<dbReference type="Gene3D" id="1.20.58.200">
    <property type="entry name" value="Translin, domain 2"/>
    <property type="match status" value="1"/>
</dbReference>
<evidence type="ECO:0000313" key="8">
    <source>
        <dbReference type="EMBL" id="PFX30749.1"/>
    </source>
</evidence>
<gene>
    <name evidence="8" type="primary">Tsnax</name>
    <name evidence="8" type="ORF">AWC38_SpisGene4450</name>
</gene>
<dbReference type="GO" id="GO:0046872">
    <property type="term" value="F:metal ion binding"/>
    <property type="evidence" value="ECO:0007669"/>
    <property type="project" value="UniProtKB-KW"/>
</dbReference>
<evidence type="ECO:0000256" key="6">
    <source>
        <dbReference type="PIRSR" id="PIRSR602848-1"/>
    </source>
</evidence>
<dbReference type="InterPro" id="IPR002848">
    <property type="entry name" value="Translin_fam"/>
</dbReference>
<dbReference type="InterPro" id="IPR016068">
    <property type="entry name" value="Translin_N"/>
</dbReference>
<keyword evidence="6" id="KW-0479">Metal-binding</keyword>
<protein>
    <submittedName>
        <fullName evidence="8">Translin-associated protein X</fullName>
    </submittedName>
</protein>
<dbReference type="EMBL" id="LSMT01000046">
    <property type="protein sequence ID" value="PFX30749.1"/>
    <property type="molecule type" value="Genomic_DNA"/>
</dbReference>
<dbReference type="FunFam" id="1.20.58.200:FF:000001">
    <property type="entry name" value="Translin-associated factor X"/>
    <property type="match status" value="1"/>
</dbReference>
<sequence length="347" mass="39068">MAAVVKRRSGKRPRTEAPESTLPKRKVDEKSPVILSFQQHRQELDSRHDKHERLVKCSRDVTIASKRIIFLLQRVTGANDTEQIFKEADEKFLEVKEVLKTIALELEGEDPFLFTRAYSTGVQEYIEALSFAHFLKRKTLISFDQVKTELKFLNEEGIDLHLSLNPFDYVLGIADLTGELMRFCINSASSGDQNTPFEVCSFLREIHNSFVAFGNVSKDIASKLRVLTASMKKVEVACYTLKVRGSEIPQFAMAEALSADFTCEERDTLVFALTALLLCHKNFSDLSAWNLKSNLDFFSAQTPCSERYNVPVVSSLVLVAVPLCYCSGVDLSEMDIGNLSEKDGELL</sequence>
<dbReference type="CDD" id="cd14820">
    <property type="entry name" value="TRAX"/>
    <property type="match status" value="1"/>
</dbReference>
<proteinExistence type="inferred from homology"/>
<evidence type="ECO:0000256" key="4">
    <source>
        <dbReference type="ARBA" id="ARBA00022490"/>
    </source>
</evidence>
<comment type="subcellular location">
    <subcellularLocation>
        <location evidence="2">Cytoplasm</location>
    </subcellularLocation>
    <subcellularLocation>
        <location evidence="1">Nucleus</location>
    </subcellularLocation>
</comment>
<dbReference type="STRING" id="50429.A0A2B4SNQ0"/>
<keyword evidence="5" id="KW-0539">Nucleus</keyword>
<dbReference type="GO" id="GO:0005634">
    <property type="term" value="C:nucleus"/>
    <property type="evidence" value="ECO:0007669"/>
    <property type="project" value="UniProtKB-SubCell"/>
</dbReference>
<feature type="binding site" evidence="6">
    <location>
        <position position="179"/>
    </location>
    <ligand>
        <name>Mg(2+)</name>
        <dbReference type="ChEBI" id="CHEBI:18420"/>
    </ligand>
</feature>
<name>A0A2B4SNQ0_STYPI</name>
<keyword evidence="4" id="KW-0963">Cytoplasm</keyword>
<evidence type="ECO:0000256" key="7">
    <source>
        <dbReference type="SAM" id="MobiDB-lite"/>
    </source>
</evidence>
<dbReference type="GO" id="GO:0005737">
    <property type="term" value="C:cytoplasm"/>
    <property type="evidence" value="ECO:0007669"/>
    <property type="project" value="UniProtKB-SubCell"/>
</dbReference>
<evidence type="ECO:0000256" key="3">
    <source>
        <dbReference type="ARBA" id="ARBA00005902"/>
    </source>
</evidence>